<gene>
    <name evidence="13" type="ORF">A2531_05090</name>
</gene>
<dbReference type="InterPro" id="IPR008915">
    <property type="entry name" value="Peptidase_M50"/>
</dbReference>
<evidence type="ECO:0000256" key="10">
    <source>
        <dbReference type="ARBA" id="ARBA00023136"/>
    </source>
</evidence>
<dbReference type="PANTHER" id="PTHR42837:SF2">
    <property type="entry name" value="MEMBRANE METALLOPROTEASE ARASP2, CHLOROPLASTIC-RELATED"/>
    <property type="match status" value="1"/>
</dbReference>
<evidence type="ECO:0000256" key="7">
    <source>
        <dbReference type="ARBA" id="ARBA00022833"/>
    </source>
</evidence>
<evidence type="ECO:0000256" key="1">
    <source>
        <dbReference type="ARBA" id="ARBA00001947"/>
    </source>
</evidence>
<dbReference type="AlphaFoldDB" id="A0A1F5TMV4"/>
<keyword evidence="5 11" id="KW-0812">Transmembrane</keyword>
<evidence type="ECO:0000259" key="12">
    <source>
        <dbReference type="SMART" id="SM00228"/>
    </source>
</evidence>
<evidence type="ECO:0000256" key="5">
    <source>
        <dbReference type="ARBA" id="ARBA00022692"/>
    </source>
</evidence>
<dbReference type="Gene3D" id="2.30.42.10">
    <property type="match status" value="1"/>
</dbReference>
<dbReference type="InterPro" id="IPR036034">
    <property type="entry name" value="PDZ_sf"/>
</dbReference>
<dbReference type="GO" id="GO:0006508">
    <property type="term" value="P:proteolysis"/>
    <property type="evidence" value="ECO:0007669"/>
    <property type="project" value="UniProtKB-KW"/>
</dbReference>
<dbReference type="SUPFAM" id="SSF50156">
    <property type="entry name" value="PDZ domain-like"/>
    <property type="match status" value="1"/>
</dbReference>
<dbReference type="Pfam" id="PF17820">
    <property type="entry name" value="PDZ_6"/>
    <property type="match status" value="1"/>
</dbReference>
<dbReference type="PANTHER" id="PTHR42837">
    <property type="entry name" value="REGULATOR OF SIGMA-E PROTEASE RSEP"/>
    <property type="match status" value="1"/>
</dbReference>
<evidence type="ECO:0000256" key="9">
    <source>
        <dbReference type="ARBA" id="ARBA00023049"/>
    </source>
</evidence>
<feature type="transmembrane region" description="Helical" evidence="11">
    <location>
        <begin position="6"/>
        <end position="26"/>
    </location>
</feature>
<dbReference type="Proteomes" id="UP000177579">
    <property type="component" value="Unassembled WGS sequence"/>
</dbReference>
<evidence type="ECO:0000313" key="13">
    <source>
        <dbReference type="EMBL" id="OGF40109.1"/>
    </source>
</evidence>
<accession>A0A1F5TMV4</accession>
<keyword evidence="6 11" id="KW-0378">Hydrolase</keyword>
<organism evidence="13 14">
    <name type="scientific">Candidatus Falkowbacteria bacterium RIFOXYD2_FULL_34_120</name>
    <dbReference type="NCBI Taxonomy" id="1798007"/>
    <lineage>
        <taxon>Bacteria</taxon>
        <taxon>Candidatus Falkowiibacteriota</taxon>
    </lineage>
</organism>
<dbReference type="InterPro" id="IPR004387">
    <property type="entry name" value="Pept_M50_Zn"/>
</dbReference>
<keyword evidence="9 11" id="KW-0482">Metalloprotease</keyword>
<evidence type="ECO:0000256" key="3">
    <source>
        <dbReference type="ARBA" id="ARBA00007931"/>
    </source>
</evidence>
<feature type="transmembrane region" description="Helical" evidence="11">
    <location>
        <begin position="349"/>
        <end position="367"/>
    </location>
</feature>
<evidence type="ECO:0000313" key="14">
    <source>
        <dbReference type="Proteomes" id="UP000177579"/>
    </source>
</evidence>
<comment type="subcellular location">
    <subcellularLocation>
        <location evidence="2">Membrane</location>
        <topology evidence="2">Multi-pass membrane protein</topology>
    </subcellularLocation>
</comment>
<evidence type="ECO:0000256" key="6">
    <source>
        <dbReference type="ARBA" id="ARBA00022801"/>
    </source>
</evidence>
<keyword evidence="4 13" id="KW-0645">Protease</keyword>
<comment type="cofactor">
    <cofactor evidence="1 11">
        <name>Zn(2+)</name>
        <dbReference type="ChEBI" id="CHEBI:29105"/>
    </cofactor>
</comment>
<feature type="transmembrane region" description="Helical" evidence="11">
    <location>
        <begin position="245"/>
        <end position="265"/>
    </location>
</feature>
<keyword evidence="8 11" id="KW-1133">Transmembrane helix</keyword>
<dbReference type="InterPro" id="IPR041489">
    <property type="entry name" value="PDZ_6"/>
</dbReference>
<evidence type="ECO:0000256" key="8">
    <source>
        <dbReference type="ARBA" id="ARBA00022989"/>
    </source>
</evidence>
<sequence length="388" mass="43036">MFITIISFVFLLSILVFVHEFGHFWMAKKFDLKPEEFGFGLPPRAFGVYRDKNGKWKKVKGNKSVKDADDTIYSVNWVPLGGFVKLGEDDEAGGNPNHFNSKPIWQRAMILLAGVSMNVVLAAILISFGFMVGLPQGIEGVSSHAKISNRQIQIVAVVKETPAKDADIRMGDMIVSVDTQKINVSEEFQNYIKEKDGQELSLIIRRGNVEIEKKIVPEIMEETGLPGIGIGMADIGLVKYPVHLAIWYGIKTTIIFILAILFAFYEMIKGLIMGAGVGADISGPVGIAVLTGQFARMGFVYFLQFTAILSMNLAIINALPFPALDGGRILFLIIEKFKGGPVKKEVEAMVHYIGFVLLMILVVFVTFKDIARYGDKFVSLWHAFLSLF</sequence>
<comment type="similarity">
    <text evidence="3 11">Belongs to the peptidase M50B family.</text>
</comment>
<keyword evidence="7 11" id="KW-0862">Zinc</keyword>
<evidence type="ECO:0000256" key="11">
    <source>
        <dbReference type="RuleBase" id="RU362031"/>
    </source>
</evidence>
<feature type="transmembrane region" description="Helical" evidence="11">
    <location>
        <begin position="108"/>
        <end position="132"/>
    </location>
</feature>
<dbReference type="EMBL" id="MFGO01000036">
    <property type="protein sequence ID" value="OGF40109.1"/>
    <property type="molecule type" value="Genomic_DNA"/>
</dbReference>
<evidence type="ECO:0000256" key="2">
    <source>
        <dbReference type="ARBA" id="ARBA00004141"/>
    </source>
</evidence>
<protein>
    <recommendedName>
        <fullName evidence="11">Zinc metalloprotease</fullName>
        <ecNumber evidence="11">3.4.24.-</ecNumber>
    </recommendedName>
</protein>
<feature type="domain" description="PDZ" evidence="12">
    <location>
        <begin position="126"/>
        <end position="208"/>
    </location>
</feature>
<reference evidence="13 14" key="1">
    <citation type="journal article" date="2016" name="Nat. Commun.">
        <title>Thousands of microbial genomes shed light on interconnected biogeochemical processes in an aquifer system.</title>
        <authorList>
            <person name="Anantharaman K."/>
            <person name="Brown C.T."/>
            <person name="Hug L.A."/>
            <person name="Sharon I."/>
            <person name="Castelle C.J."/>
            <person name="Probst A.J."/>
            <person name="Thomas B.C."/>
            <person name="Singh A."/>
            <person name="Wilkins M.J."/>
            <person name="Karaoz U."/>
            <person name="Brodie E.L."/>
            <person name="Williams K.H."/>
            <person name="Hubbard S.S."/>
            <person name="Banfield J.F."/>
        </authorList>
    </citation>
    <scope>NUCLEOTIDE SEQUENCE [LARGE SCALE GENOMIC DNA]</scope>
</reference>
<dbReference type="GO" id="GO:0004222">
    <property type="term" value="F:metalloendopeptidase activity"/>
    <property type="evidence" value="ECO:0007669"/>
    <property type="project" value="InterPro"/>
</dbReference>
<feature type="transmembrane region" description="Helical" evidence="11">
    <location>
        <begin position="299"/>
        <end position="319"/>
    </location>
</feature>
<proteinExistence type="inferred from homology"/>
<dbReference type="CDD" id="cd06163">
    <property type="entry name" value="S2P-M50_PDZ_RseP-like"/>
    <property type="match status" value="1"/>
</dbReference>
<dbReference type="SMART" id="SM00228">
    <property type="entry name" value="PDZ"/>
    <property type="match status" value="1"/>
</dbReference>
<dbReference type="InterPro" id="IPR001478">
    <property type="entry name" value="PDZ"/>
</dbReference>
<keyword evidence="10 11" id="KW-0472">Membrane</keyword>
<keyword evidence="11" id="KW-0479">Metal-binding</keyword>
<evidence type="ECO:0000256" key="4">
    <source>
        <dbReference type="ARBA" id="ARBA00022670"/>
    </source>
</evidence>
<dbReference type="EC" id="3.4.24.-" evidence="11"/>
<dbReference type="NCBIfam" id="TIGR00054">
    <property type="entry name" value="RIP metalloprotease RseP"/>
    <property type="match status" value="1"/>
</dbReference>
<dbReference type="GO" id="GO:0046872">
    <property type="term" value="F:metal ion binding"/>
    <property type="evidence" value="ECO:0007669"/>
    <property type="project" value="UniProtKB-KW"/>
</dbReference>
<name>A0A1F5TMV4_9BACT</name>
<dbReference type="Pfam" id="PF02163">
    <property type="entry name" value="Peptidase_M50"/>
    <property type="match status" value="1"/>
</dbReference>
<comment type="caution">
    <text evidence="13">The sequence shown here is derived from an EMBL/GenBank/DDBJ whole genome shotgun (WGS) entry which is preliminary data.</text>
</comment>
<dbReference type="GO" id="GO:0016020">
    <property type="term" value="C:membrane"/>
    <property type="evidence" value="ECO:0007669"/>
    <property type="project" value="UniProtKB-SubCell"/>
</dbReference>